<organism evidence="2 3">
    <name type="scientific">Volvox africanus</name>
    <dbReference type="NCBI Taxonomy" id="51714"/>
    <lineage>
        <taxon>Eukaryota</taxon>
        <taxon>Viridiplantae</taxon>
        <taxon>Chlorophyta</taxon>
        <taxon>core chlorophytes</taxon>
        <taxon>Chlorophyceae</taxon>
        <taxon>CS clade</taxon>
        <taxon>Chlamydomonadales</taxon>
        <taxon>Volvocaceae</taxon>
        <taxon>Volvox</taxon>
    </lineage>
</organism>
<feature type="compositionally biased region" description="Low complexity" evidence="1">
    <location>
        <begin position="92"/>
        <end position="108"/>
    </location>
</feature>
<feature type="non-terminal residue" evidence="2">
    <location>
        <position position="507"/>
    </location>
</feature>
<dbReference type="Proteomes" id="UP000747399">
    <property type="component" value="Unassembled WGS sequence"/>
</dbReference>
<proteinExistence type="predicted"/>
<sequence length="507" mass="50185">QLVSALAAARPSAGWSVEALSRLRGSLLGPSAESGTANSAGGADGAAETVGACSKANEEHEGEGIFGVKKLIALSTFIGFMLQSGSTDQRKPPALAQPQPQPQQQAVAAGPSVRFIDAVAALRSAVLELRDGCSLLALAGLERLVAERLASQLQLRLQRPAPTQATSAGLPLAGEKGAEAPVLSVGSSSVAAGSFPLTIKAAGVFEAAGLGCSLLSALEAAGDGDLLVALTGDTQGPARAPLHQVLELVAAVLRSCRLAGTLTGDNTIAMANVTAASGGDGNGSGGGSGSNGSDGGAVAAIVSRALRAHYGVRRVECLGHGPVGRLLALASRSHATPPLGWHSAVALAPAQSSSFTSIVPLASGAAAEPVGATVSSAVGVLGGVGREAALAALRAAPDLSDLRLATQWDLIFETELGPLEDFLRAEGTAAGITVLELPVPPTGGPTLELSEGGRLIKLPYGATRADILARAVSADARGVAAALLSVVAAEGGVGGCPTTLISHHLSE</sequence>
<reference evidence="2" key="1">
    <citation type="journal article" date="2021" name="Proc. Natl. Acad. Sci. U.S.A.">
        <title>Three genomes in the algal genus Volvox reveal the fate of a haploid sex-determining region after a transition to homothallism.</title>
        <authorList>
            <person name="Yamamoto K."/>
            <person name="Hamaji T."/>
            <person name="Kawai-Toyooka H."/>
            <person name="Matsuzaki R."/>
            <person name="Takahashi F."/>
            <person name="Nishimura Y."/>
            <person name="Kawachi M."/>
            <person name="Noguchi H."/>
            <person name="Minakuchi Y."/>
            <person name="Umen J.G."/>
            <person name="Toyoda A."/>
            <person name="Nozaki H."/>
        </authorList>
    </citation>
    <scope>NUCLEOTIDE SEQUENCE</scope>
    <source>
        <strain evidence="2">NIES-3780</strain>
    </source>
</reference>
<gene>
    <name evidence="2" type="ORF">Vafri_12574</name>
</gene>
<comment type="caution">
    <text evidence="2">The sequence shown here is derived from an EMBL/GenBank/DDBJ whole genome shotgun (WGS) entry which is preliminary data.</text>
</comment>
<feature type="region of interest" description="Disordered" evidence="1">
    <location>
        <begin position="86"/>
        <end position="108"/>
    </location>
</feature>
<evidence type="ECO:0000313" key="3">
    <source>
        <dbReference type="Proteomes" id="UP000747399"/>
    </source>
</evidence>
<accession>A0A8J4F2L0</accession>
<keyword evidence="3" id="KW-1185">Reference proteome</keyword>
<dbReference type="AlphaFoldDB" id="A0A8J4F2L0"/>
<evidence type="ECO:0000256" key="1">
    <source>
        <dbReference type="SAM" id="MobiDB-lite"/>
    </source>
</evidence>
<feature type="non-terminal residue" evidence="2">
    <location>
        <position position="1"/>
    </location>
</feature>
<name>A0A8J4F2L0_9CHLO</name>
<protein>
    <submittedName>
        <fullName evidence="2">Uncharacterized protein</fullName>
    </submittedName>
</protein>
<dbReference type="EMBL" id="BNCO01000027">
    <property type="protein sequence ID" value="GIL57410.1"/>
    <property type="molecule type" value="Genomic_DNA"/>
</dbReference>
<evidence type="ECO:0000313" key="2">
    <source>
        <dbReference type="EMBL" id="GIL57410.1"/>
    </source>
</evidence>